<sequence>MSAPIGKKRRSSRERQPADHPAVGRLRRASGIFQGRIECGDGVVGASISPAGQPVDTVLAFAERVVENIDALSTRGRELVAAEALETYNADWRFGERPAGEGIVAMFEAPIKSKAEFSAGLTLFLVRVTGLQSVTLTFACAERFSRHAVSVTSLDGLGFNSVRVELHEACPDILRDVPGWWHPINLHPKAPPAPCGLTIRQRALKRSVDIVGALAFFVLLGPLYLLVAGAVFVGMGGPVHYWQTRLGQGGRPFRCYKFRSMVTGSDDILAYHLARDAVARDRWERFQKLDDDPRVTPVGRVIRRLSLDELPQFYNVLRGDMSLVGPRPCMVRQRSLYGSSWQHYCQMRPGITGLWQVSGRNHLPYADRVALDVRYVTHWSLALDAKILVRTVWVVLSGDGSS</sequence>
<evidence type="ECO:0000256" key="6">
    <source>
        <dbReference type="ARBA" id="ARBA00022989"/>
    </source>
</evidence>
<dbReference type="PANTHER" id="PTHR30576:SF4">
    <property type="entry name" value="UNDECAPRENYL-PHOSPHATE GALACTOSE PHOSPHOTRANSFERASE"/>
    <property type="match status" value="1"/>
</dbReference>
<evidence type="ECO:0000256" key="1">
    <source>
        <dbReference type="ARBA" id="ARBA00004236"/>
    </source>
</evidence>
<evidence type="ECO:0000256" key="9">
    <source>
        <dbReference type="SAM" id="Phobius"/>
    </source>
</evidence>
<evidence type="ECO:0000256" key="4">
    <source>
        <dbReference type="ARBA" id="ARBA00022679"/>
    </source>
</evidence>
<proteinExistence type="inferred from homology"/>
<evidence type="ECO:0000256" key="5">
    <source>
        <dbReference type="ARBA" id="ARBA00022692"/>
    </source>
</evidence>
<reference evidence="11" key="1">
    <citation type="submission" date="2023-06" db="EMBL/GenBank/DDBJ databases">
        <authorList>
            <person name="Jiang Y."/>
            <person name="Liu Q."/>
        </authorList>
    </citation>
    <scope>NUCLEOTIDE SEQUENCE</scope>
    <source>
        <strain evidence="11">CGMCC 1.12090</strain>
    </source>
</reference>
<feature type="compositionally biased region" description="Basic residues" evidence="8">
    <location>
        <begin position="1"/>
        <end position="12"/>
    </location>
</feature>
<dbReference type="EMBL" id="JAUKVY010000054">
    <property type="protein sequence ID" value="MDO1537941.1"/>
    <property type="molecule type" value="Genomic_DNA"/>
</dbReference>
<evidence type="ECO:0000256" key="3">
    <source>
        <dbReference type="ARBA" id="ARBA00022475"/>
    </source>
</evidence>
<keyword evidence="6 9" id="KW-1133">Transmembrane helix</keyword>
<evidence type="ECO:0000259" key="10">
    <source>
        <dbReference type="Pfam" id="PF02397"/>
    </source>
</evidence>
<evidence type="ECO:0000313" key="11">
    <source>
        <dbReference type="EMBL" id="MDO1537941.1"/>
    </source>
</evidence>
<keyword evidence="3" id="KW-1003">Cell membrane</keyword>
<evidence type="ECO:0000256" key="7">
    <source>
        <dbReference type="ARBA" id="ARBA00023136"/>
    </source>
</evidence>
<accession>A0ABT8SG83</accession>
<dbReference type="EC" id="2.7.8.-" evidence="11"/>
<keyword evidence="5 9" id="KW-0812">Transmembrane</keyword>
<evidence type="ECO:0000256" key="2">
    <source>
        <dbReference type="ARBA" id="ARBA00006464"/>
    </source>
</evidence>
<dbReference type="PANTHER" id="PTHR30576">
    <property type="entry name" value="COLANIC BIOSYNTHESIS UDP-GLUCOSE LIPID CARRIER TRANSFERASE"/>
    <property type="match status" value="1"/>
</dbReference>
<name>A0ABT8SG83_9BURK</name>
<dbReference type="InterPro" id="IPR003362">
    <property type="entry name" value="Bact_transf"/>
</dbReference>
<feature type="domain" description="Bacterial sugar transferase" evidence="10">
    <location>
        <begin position="205"/>
        <end position="396"/>
    </location>
</feature>
<dbReference type="Proteomes" id="UP001169027">
    <property type="component" value="Unassembled WGS sequence"/>
</dbReference>
<feature type="transmembrane region" description="Helical" evidence="9">
    <location>
        <begin position="210"/>
        <end position="235"/>
    </location>
</feature>
<dbReference type="Pfam" id="PF02397">
    <property type="entry name" value="Bac_transf"/>
    <property type="match status" value="1"/>
</dbReference>
<comment type="caution">
    <text evidence="11">The sequence shown here is derived from an EMBL/GenBank/DDBJ whole genome shotgun (WGS) entry which is preliminary data.</text>
</comment>
<organism evidence="11 12">
    <name type="scientific">Variovorax ginsengisoli</name>
    <dbReference type="NCBI Taxonomy" id="363844"/>
    <lineage>
        <taxon>Bacteria</taxon>
        <taxon>Pseudomonadati</taxon>
        <taxon>Pseudomonadota</taxon>
        <taxon>Betaproteobacteria</taxon>
        <taxon>Burkholderiales</taxon>
        <taxon>Comamonadaceae</taxon>
        <taxon>Variovorax</taxon>
    </lineage>
</organism>
<feature type="region of interest" description="Disordered" evidence="8">
    <location>
        <begin position="1"/>
        <end position="23"/>
    </location>
</feature>
<comment type="subcellular location">
    <subcellularLocation>
        <location evidence="1">Cell membrane</location>
    </subcellularLocation>
</comment>
<evidence type="ECO:0000313" key="12">
    <source>
        <dbReference type="Proteomes" id="UP001169027"/>
    </source>
</evidence>
<keyword evidence="12" id="KW-1185">Reference proteome</keyword>
<comment type="similarity">
    <text evidence="2">Belongs to the bacterial sugar transferase family.</text>
</comment>
<gene>
    <name evidence="11" type="ORF">Q2T77_37515</name>
</gene>
<dbReference type="GO" id="GO:0016740">
    <property type="term" value="F:transferase activity"/>
    <property type="evidence" value="ECO:0007669"/>
    <property type="project" value="UniProtKB-KW"/>
</dbReference>
<protein>
    <submittedName>
        <fullName evidence="11">Sugar transferase</fullName>
        <ecNumber evidence="11">2.7.8.-</ecNumber>
    </submittedName>
</protein>
<keyword evidence="4 11" id="KW-0808">Transferase</keyword>
<dbReference type="RefSeq" id="WP_301816354.1">
    <property type="nucleotide sequence ID" value="NZ_JAUJZH010000054.1"/>
</dbReference>
<keyword evidence="7 9" id="KW-0472">Membrane</keyword>
<evidence type="ECO:0000256" key="8">
    <source>
        <dbReference type="SAM" id="MobiDB-lite"/>
    </source>
</evidence>